<organism evidence="4 5">
    <name type="scientific">Actinoplanes missouriensis (strain ATCC 14538 / DSM 43046 / CBS 188.64 / JCM 3121 / NBRC 102363 / NCIMB 12654 / NRRL B-3342 / UNCC 431)</name>
    <dbReference type="NCBI Taxonomy" id="512565"/>
    <lineage>
        <taxon>Bacteria</taxon>
        <taxon>Bacillati</taxon>
        <taxon>Actinomycetota</taxon>
        <taxon>Actinomycetes</taxon>
        <taxon>Micromonosporales</taxon>
        <taxon>Micromonosporaceae</taxon>
        <taxon>Actinoplanes</taxon>
    </lineage>
</organism>
<feature type="transmembrane region" description="Helical" evidence="2">
    <location>
        <begin position="484"/>
        <end position="504"/>
    </location>
</feature>
<keyword evidence="5" id="KW-1185">Reference proteome</keyword>
<evidence type="ECO:0000256" key="2">
    <source>
        <dbReference type="SAM" id="Phobius"/>
    </source>
</evidence>
<feature type="signal peptide" evidence="3">
    <location>
        <begin position="1"/>
        <end position="24"/>
    </location>
</feature>
<feature type="compositionally biased region" description="Gly residues" evidence="1">
    <location>
        <begin position="452"/>
        <end position="472"/>
    </location>
</feature>
<dbReference type="NCBIfam" id="TIGR03773">
    <property type="entry name" value="anch_rpt_wall"/>
    <property type="match status" value="1"/>
</dbReference>
<dbReference type="Proteomes" id="UP000007882">
    <property type="component" value="Chromosome"/>
</dbReference>
<feature type="region of interest" description="Disordered" evidence="1">
    <location>
        <begin position="429"/>
        <end position="472"/>
    </location>
</feature>
<evidence type="ECO:0000256" key="3">
    <source>
        <dbReference type="SAM" id="SignalP"/>
    </source>
</evidence>
<dbReference type="InterPro" id="IPR022435">
    <property type="entry name" value="Surface-anchored_actinobac"/>
</dbReference>
<reference evidence="4 5" key="1">
    <citation type="submission" date="2012-02" db="EMBL/GenBank/DDBJ databases">
        <title>Complete genome sequence of Actinoplanes missouriensis 431 (= NBRC 102363).</title>
        <authorList>
            <person name="Ohnishi Y."/>
            <person name="Ishikawa J."/>
            <person name="Sekine M."/>
            <person name="Hosoyama A."/>
            <person name="Harada T."/>
            <person name="Narita H."/>
            <person name="Hata T."/>
            <person name="Konno Y."/>
            <person name="Tutikane K."/>
            <person name="Fujita N."/>
            <person name="Horinouchi S."/>
            <person name="Hayakawa M."/>
        </authorList>
    </citation>
    <scope>NUCLEOTIDE SEQUENCE [LARGE SCALE GENOMIC DNA]</scope>
    <source>
        <strain evidence="5">ATCC 14538 / DSM 43046 / CBS 188.64 / JCM 3121 / NBRC 102363 / NCIMB 12654 / NRRL B-3342 / UNCC 431</strain>
    </source>
</reference>
<accession>I0H4V3</accession>
<dbReference type="STRING" id="512565.AMIS_28200"/>
<dbReference type="AlphaFoldDB" id="I0H4V3"/>
<keyword evidence="2" id="KW-1133">Transmembrane helix</keyword>
<dbReference type="NCBIfam" id="NF038134">
    <property type="entry name" value="choice_anch_M"/>
    <property type="match status" value="2"/>
</dbReference>
<dbReference type="PATRIC" id="fig|512565.3.peg.2824"/>
<keyword evidence="2" id="KW-0812">Transmembrane</keyword>
<dbReference type="KEGG" id="ams:AMIS_28200"/>
<proteinExistence type="predicted"/>
<gene>
    <name evidence="4" type="ordered locus">AMIS_28200</name>
</gene>
<feature type="region of interest" description="Disordered" evidence="1">
    <location>
        <begin position="196"/>
        <end position="243"/>
    </location>
</feature>
<protein>
    <recommendedName>
        <fullName evidence="6">Gram-positive cocci surface proteins LPxTG domain-containing protein</fullName>
    </recommendedName>
</protein>
<dbReference type="EMBL" id="AP012319">
    <property type="protein sequence ID" value="BAL88040.1"/>
    <property type="molecule type" value="Genomic_DNA"/>
</dbReference>
<evidence type="ECO:0000256" key="1">
    <source>
        <dbReference type="SAM" id="MobiDB-lite"/>
    </source>
</evidence>
<dbReference type="OrthoDB" id="4424311at2"/>
<evidence type="ECO:0000313" key="5">
    <source>
        <dbReference type="Proteomes" id="UP000007882"/>
    </source>
</evidence>
<dbReference type="RefSeq" id="WP_014442935.1">
    <property type="nucleotide sequence ID" value="NC_017093.1"/>
</dbReference>
<keyword evidence="3" id="KW-0732">Signal</keyword>
<dbReference type="eggNOG" id="COG0803">
    <property type="taxonomic scope" value="Bacteria"/>
</dbReference>
<dbReference type="NCBIfam" id="TIGR03769">
    <property type="entry name" value="P_ac_wall_RPT"/>
    <property type="match status" value="1"/>
</dbReference>
<keyword evidence="2" id="KW-0472">Membrane</keyword>
<evidence type="ECO:0008006" key="6">
    <source>
        <dbReference type="Google" id="ProtNLM"/>
    </source>
</evidence>
<dbReference type="HOGENOM" id="CLU_032280_1_0_11"/>
<feature type="chain" id="PRO_5003627694" description="Gram-positive cocci surface proteins LPxTG domain-containing protein" evidence="3">
    <location>
        <begin position="25"/>
        <end position="512"/>
    </location>
</feature>
<name>I0H4V3_ACTM4</name>
<evidence type="ECO:0000313" key="4">
    <source>
        <dbReference type="EMBL" id="BAL88040.1"/>
    </source>
</evidence>
<feature type="compositionally biased region" description="Gly residues" evidence="1">
    <location>
        <begin position="431"/>
        <end position="442"/>
    </location>
</feature>
<dbReference type="InterPro" id="IPR022395">
    <property type="entry name" value="CHP03773_ABC_transptr-like"/>
</dbReference>
<sequence length="512" mass="51778">MTRIAALATASLAVVLTAGGPALAAPPADGADLIALSVESGQLRMSFRGPGQAATDPQSVRLTTSGTPTGVIPDDPAFGFLGRPGAPVWSLQEGSPFSTLDTTGIDEGTVALELADVDGPGSFAAYTLSPWGRPTLLLDSDDRTRATLPAGQRLGGVVWLFDATGEYRVTVRASKRSGSRTLKDEALYTVSVPAAAGQKQTATRQKQAATQQKQATGEQKQTAKAAAEQAPASAPKAAAAAGRKVISDGHVDMGPQLSGNKLTIRIKDDTTTPATWRELSDVTLKVTDKARIDVPAGAGYAFLGKAGEKVHLLPQSQQSGIVWPGWNTQHESVVKGTRGNVVWRLKQVDGPGEFKLFLTGSFGTPEVLFDSAKKLPQQLGIAPNTHAHGNWAFTEAGVYKLTVEMTATTTAGTSVSDTKTLTLAVGDAANTGGGDTGGGNGAEPGPSASAGAGSGTGNGSGEGGGDGSGNGGGGGDLAMTGMNIVSIAGGGALLIAAGAATVALSRRRKENG</sequence>